<feature type="signal peptide" evidence="1">
    <location>
        <begin position="1"/>
        <end position="23"/>
    </location>
</feature>
<protein>
    <submittedName>
        <fullName evidence="2">Uncharacterized protein</fullName>
    </submittedName>
</protein>
<reference evidence="2 3" key="1">
    <citation type="journal article" date="2014" name="PLoS Genet.">
        <title>Analysis of the Phlebiopsis gigantea genome, transcriptome and secretome provides insight into its pioneer colonization strategies of wood.</title>
        <authorList>
            <person name="Hori C."/>
            <person name="Ishida T."/>
            <person name="Igarashi K."/>
            <person name="Samejima M."/>
            <person name="Suzuki H."/>
            <person name="Master E."/>
            <person name="Ferreira P."/>
            <person name="Ruiz-Duenas F.J."/>
            <person name="Held B."/>
            <person name="Canessa P."/>
            <person name="Larrondo L.F."/>
            <person name="Schmoll M."/>
            <person name="Druzhinina I.S."/>
            <person name="Kubicek C.P."/>
            <person name="Gaskell J.A."/>
            <person name="Kersten P."/>
            <person name="St John F."/>
            <person name="Glasner J."/>
            <person name="Sabat G."/>
            <person name="Splinter BonDurant S."/>
            <person name="Syed K."/>
            <person name="Yadav J."/>
            <person name="Mgbeahuruike A.C."/>
            <person name="Kovalchuk A."/>
            <person name="Asiegbu F.O."/>
            <person name="Lackner G."/>
            <person name="Hoffmeister D."/>
            <person name="Rencoret J."/>
            <person name="Gutierrez A."/>
            <person name="Sun H."/>
            <person name="Lindquist E."/>
            <person name="Barry K."/>
            <person name="Riley R."/>
            <person name="Grigoriev I.V."/>
            <person name="Henrissat B."/>
            <person name="Kues U."/>
            <person name="Berka R.M."/>
            <person name="Martinez A.T."/>
            <person name="Covert S.F."/>
            <person name="Blanchette R.A."/>
            <person name="Cullen D."/>
        </authorList>
    </citation>
    <scope>NUCLEOTIDE SEQUENCE [LARGE SCALE GENOMIC DNA]</scope>
    <source>
        <strain evidence="2 3">11061_1 CR5-6</strain>
    </source>
</reference>
<dbReference type="AlphaFoldDB" id="A0A0C3S3F7"/>
<dbReference type="HOGENOM" id="CLU_2671894_0_0_1"/>
<keyword evidence="3" id="KW-1185">Reference proteome</keyword>
<feature type="chain" id="PRO_5002169255" evidence="1">
    <location>
        <begin position="24"/>
        <end position="75"/>
    </location>
</feature>
<dbReference type="EMBL" id="KN840458">
    <property type="protein sequence ID" value="KIP10071.1"/>
    <property type="molecule type" value="Genomic_DNA"/>
</dbReference>
<sequence length="75" mass="7647">MRVVASLVALVYAIACFASVSLAAPSLGKEVFSRAVPPAGSDTFNPGTLSHPLLPVANIASSIVQDETGTNSHSH</sequence>
<dbReference type="OrthoDB" id="2796991at2759"/>
<evidence type="ECO:0000256" key="1">
    <source>
        <dbReference type="SAM" id="SignalP"/>
    </source>
</evidence>
<gene>
    <name evidence="2" type="ORF">PHLGIDRAFT_272401</name>
</gene>
<evidence type="ECO:0000313" key="2">
    <source>
        <dbReference type="EMBL" id="KIP10071.1"/>
    </source>
</evidence>
<accession>A0A0C3S3F7</accession>
<evidence type="ECO:0000313" key="3">
    <source>
        <dbReference type="Proteomes" id="UP000053257"/>
    </source>
</evidence>
<name>A0A0C3S3F7_PHLG1</name>
<dbReference type="Proteomes" id="UP000053257">
    <property type="component" value="Unassembled WGS sequence"/>
</dbReference>
<organism evidence="2 3">
    <name type="scientific">Phlebiopsis gigantea (strain 11061_1 CR5-6)</name>
    <name type="common">White-rot fungus</name>
    <name type="synonym">Peniophora gigantea</name>
    <dbReference type="NCBI Taxonomy" id="745531"/>
    <lineage>
        <taxon>Eukaryota</taxon>
        <taxon>Fungi</taxon>
        <taxon>Dikarya</taxon>
        <taxon>Basidiomycota</taxon>
        <taxon>Agaricomycotina</taxon>
        <taxon>Agaricomycetes</taxon>
        <taxon>Polyporales</taxon>
        <taxon>Phanerochaetaceae</taxon>
        <taxon>Phlebiopsis</taxon>
    </lineage>
</organism>
<proteinExistence type="predicted"/>
<keyword evidence="1" id="KW-0732">Signal</keyword>